<keyword evidence="2" id="KW-1185">Reference proteome</keyword>
<reference evidence="1 2" key="1">
    <citation type="journal article" date="2017" name="Curr. Biol.">
        <title>The Evolution of Venom by Co-option of Single-Copy Genes.</title>
        <authorList>
            <person name="Martinson E.O."/>
            <person name="Mrinalini"/>
            <person name="Kelkar Y.D."/>
            <person name="Chang C.H."/>
            <person name="Werren J.H."/>
        </authorList>
    </citation>
    <scope>NUCLEOTIDE SEQUENCE [LARGE SCALE GENOMIC DNA]</scope>
    <source>
        <strain evidence="1 2">Alberta</strain>
        <tissue evidence="1">Whole body</tissue>
    </source>
</reference>
<dbReference type="Gene3D" id="2.30.29.30">
    <property type="entry name" value="Pleckstrin-homology domain (PH domain)/Phosphotyrosine-binding domain (PTB)"/>
    <property type="match status" value="1"/>
</dbReference>
<gene>
    <name evidence="1" type="ORF">TSAR_000202</name>
</gene>
<sequence length="155" mass="17765">MMIEHEWKSRALQALETDTSAQPSSESEKANPPFVVHQNNQKKTKSVFLEIPLTHETECSKVSAYSYVFTIDPESYLLTFEDKNGIGGKDREVGTLLEFLQRVEFKNDKTMFICAILSATADLLKVWDLKDTFIDIIDILQTHIVSRSMWGFTKK</sequence>
<dbReference type="InterPro" id="IPR011993">
    <property type="entry name" value="PH-like_dom_sf"/>
</dbReference>
<dbReference type="EMBL" id="NNAY01000388">
    <property type="protein sequence ID" value="OXU28736.1"/>
    <property type="molecule type" value="Genomic_DNA"/>
</dbReference>
<comment type="caution">
    <text evidence="1">The sequence shown here is derived from an EMBL/GenBank/DDBJ whole genome shotgun (WGS) entry which is preliminary data.</text>
</comment>
<protein>
    <submittedName>
        <fullName evidence="1">Uncharacterized protein</fullName>
    </submittedName>
</protein>
<accession>A0A232FD74</accession>
<name>A0A232FD74_9HYME</name>
<evidence type="ECO:0000313" key="1">
    <source>
        <dbReference type="EMBL" id="OXU28736.1"/>
    </source>
</evidence>
<evidence type="ECO:0000313" key="2">
    <source>
        <dbReference type="Proteomes" id="UP000215335"/>
    </source>
</evidence>
<dbReference type="Proteomes" id="UP000215335">
    <property type="component" value="Unassembled WGS sequence"/>
</dbReference>
<organism evidence="1 2">
    <name type="scientific">Trichomalopsis sarcophagae</name>
    <dbReference type="NCBI Taxonomy" id="543379"/>
    <lineage>
        <taxon>Eukaryota</taxon>
        <taxon>Metazoa</taxon>
        <taxon>Ecdysozoa</taxon>
        <taxon>Arthropoda</taxon>
        <taxon>Hexapoda</taxon>
        <taxon>Insecta</taxon>
        <taxon>Pterygota</taxon>
        <taxon>Neoptera</taxon>
        <taxon>Endopterygota</taxon>
        <taxon>Hymenoptera</taxon>
        <taxon>Apocrita</taxon>
        <taxon>Proctotrupomorpha</taxon>
        <taxon>Chalcidoidea</taxon>
        <taxon>Pteromalidae</taxon>
        <taxon>Pteromalinae</taxon>
        <taxon>Trichomalopsis</taxon>
    </lineage>
</organism>
<proteinExistence type="predicted"/>
<dbReference type="AlphaFoldDB" id="A0A232FD74"/>